<reference evidence="2 3" key="1">
    <citation type="journal article" date="2011" name="BMC Genomics">
        <title>Genome sequencing reveals diversification of virulence factor content and possible host adaptation in distinct subpopulations of Salmonella enterica.</title>
        <authorList>
            <person name="den Bakker H.C."/>
            <person name="Moreno Switt A.I."/>
            <person name="Govoni G."/>
            <person name="Cummings C.A."/>
            <person name="Ranieri M.L."/>
            <person name="Degoricija L."/>
            <person name="Hoelzer K."/>
            <person name="Rodriguez-Rivera L.D."/>
            <person name="Brown S."/>
            <person name="Bolchacova E."/>
            <person name="Furtado M.R."/>
            <person name="Wiedmann M."/>
        </authorList>
    </citation>
    <scope>NUCLEOTIDE SEQUENCE [LARGE SCALE GENOMIC DNA]</scope>
    <source>
        <strain evidence="2 3">A4-653</strain>
    </source>
</reference>
<gene>
    <name evidence="2" type="ORF">LTSERUB_3957</name>
</gene>
<organism evidence="2 3">
    <name type="scientific">Salmonella enterica subsp. enterica serovar Rubislaw str. A4-653</name>
    <dbReference type="NCBI Taxonomy" id="913081"/>
    <lineage>
        <taxon>Bacteria</taxon>
        <taxon>Pseudomonadati</taxon>
        <taxon>Pseudomonadota</taxon>
        <taxon>Gammaproteobacteria</taxon>
        <taxon>Enterobacterales</taxon>
        <taxon>Enterobacteriaceae</taxon>
        <taxon>Salmonella</taxon>
    </lineage>
</organism>
<protein>
    <submittedName>
        <fullName evidence="2">DNA ligase</fullName>
    </submittedName>
</protein>
<proteinExistence type="predicted"/>
<evidence type="ECO:0000256" key="1">
    <source>
        <dbReference type="SAM" id="MobiDB-lite"/>
    </source>
</evidence>
<dbReference type="GO" id="GO:0016874">
    <property type="term" value="F:ligase activity"/>
    <property type="evidence" value="ECO:0007669"/>
    <property type="project" value="UniProtKB-KW"/>
</dbReference>
<dbReference type="EMBL" id="AFCT01001431">
    <property type="protein sequence ID" value="EHC85012.1"/>
    <property type="molecule type" value="Genomic_DNA"/>
</dbReference>
<dbReference type="Proteomes" id="UP000004903">
    <property type="component" value="Unassembled WGS sequence"/>
</dbReference>
<dbReference type="PATRIC" id="fig|913081.3.peg.3071"/>
<evidence type="ECO:0000313" key="3">
    <source>
        <dbReference type="Proteomes" id="UP000004903"/>
    </source>
</evidence>
<sequence>MMDAPEIPDAEYDRLMRELRELEAQRPDLITPDSPTQRVGAAPARRR</sequence>
<dbReference type="AlphaFoldDB" id="G5QM96"/>
<feature type="region of interest" description="Disordered" evidence="1">
    <location>
        <begin position="23"/>
        <end position="47"/>
    </location>
</feature>
<dbReference type="Gene3D" id="1.10.287.610">
    <property type="entry name" value="Helix hairpin bin"/>
    <property type="match status" value="1"/>
</dbReference>
<accession>G5QM96</accession>
<comment type="caution">
    <text evidence="2">The sequence shown here is derived from an EMBL/GenBank/DDBJ whole genome shotgun (WGS) entry which is preliminary data.</text>
</comment>
<dbReference type="SUPFAM" id="SSF56091">
    <property type="entry name" value="DNA ligase/mRNA capping enzyme, catalytic domain"/>
    <property type="match status" value="1"/>
</dbReference>
<name>G5QM96_SALRU</name>
<keyword evidence="2" id="KW-0436">Ligase</keyword>
<evidence type="ECO:0000313" key="2">
    <source>
        <dbReference type="EMBL" id="EHC85012.1"/>
    </source>
</evidence>